<evidence type="ECO:0000256" key="1">
    <source>
        <dbReference type="SAM" id="MobiDB-lite"/>
    </source>
</evidence>
<dbReference type="EMBL" id="PVSN01000026">
    <property type="protein sequence ID" value="TGE73613.1"/>
    <property type="molecule type" value="Genomic_DNA"/>
</dbReference>
<feature type="transmembrane region" description="Helical" evidence="2">
    <location>
        <begin position="617"/>
        <end position="633"/>
    </location>
</feature>
<evidence type="ECO:0000256" key="2">
    <source>
        <dbReference type="SAM" id="Phobius"/>
    </source>
</evidence>
<evidence type="ECO:0000313" key="5">
    <source>
        <dbReference type="Proteomes" id="UP000297646"/>
    </source>
</evidence>
<evidence type="ECO:0008006" key="6">
    <source>
        <dbReference type="Google" id="ProtNLM"/>
    </source>
</evidence>
<reference evidence="4 5" key="1">
    <citation type="submission" date="2018-03" db="EMBL/GenBank/DDBJ databases">
        <title>Genome sequencing of Weissella confusa isolates.</title>
        <authorList>
            <person name="Kajala I."/>
            <person name="Baruah R."/>
            <person name="Bergsveinson J."/>
            <person name="Juvonen R."/>
            <person name="Ziola B."/>
        </authorList>
    </citation>
    <scope>NUCLEOTIDE SEQUENCE [LARGE SCALE GENOMIC DNA]</scope>
    <source>
        <strain evidence="4 5">VTT E-062653</strain>
    </source>
</reference>
<feature type="compositionally biased region" description="Polar residues" evidence="1">
    <location>
        <begin position="295"/>
        <end position="304"/>
    </location>
</feature>
<dbReference type="OrthoDB" id="9813814at2"/>
<feature type="compositionally biased region" description="Polar residues" evidence="1">
    <location>
        <begin position="483"/>
        <end position="527"/>
    </location>
</feature>
<protein>
    <recommendedName>
        <fullName evidence="6">Gram-positive cocci surface proteins LPxTG domain-containing protein</fullName>
    </recommendedName>
</protein>
<feature type="region of interest" description="Disordered" evidence="1">
    <location>
        <begin position="564"/>
        <end position="585"/>
    </location>
</feature>
<dbReference type="Proteomes" id="UP000297646">
    <property type="component" value="Unassembled WGS sequence"/>
</dbReference>
<name>A0A4Z0S042_WEICO</name>
<keyword evidence="2" id="KW-0472">Membrane</keyword>
<accession>A0A4Z0S042</accession>
<feature type="region of interest" description="Disordered" evidence="1">
    <location>
        <begin position="165"/>
        <end position="195"/>
    </location>
</feature>
<dbReference type="AlphaFoldDB" id="A0A4Z0S042"/>
<feature type="compositionally biased region" description="Polar residues" evidence="1">
    <location>
        <begin position="349"/>
        <end position="361"/>
    </location>
</feature>
<organism evidence="4 5">
    <name type="scientific">Weissella confusa</name>
    <name type="common">Lactobacillus confusus</name>
    <dbReference type="NCBI Taxonomy" id="1583"/>
    <lineage>
        <taxon>Bacteria</taxon>
        <taxon>Bacillati</taxon>
        <taxon>Bacillota</taxon>
        <taxon>Bacilli</taxon>
        <taxon>Lactobacillales</taxon>
        <taxon>Lactobacillaceae</taxon>
        <taxon>Weissella</taxon>
    </lineage>
</organism>
<comment type="caution">
    <text evidence="4">The sequence shown here is derived from an EMBL/GenBank/DDBJ whole genome shotgun (WGS) entry which is preliminary data.</text>
</comment>
<gene>
    <name evidence="4" type="ORF">C6P11_04420</name>
</gene>
<dbReference type="RefSeq" id="WP_135518889.1">
    <property type="nucleotide sequence ID" value="NZ_PVSN01000026.1"/>
</dbReference>
<feature type="compositionally biased region" description="Low complexity" evidence="1">
    <location>
        <begin position="229"/>
        <end position="241"/>
    </location>
</feature>
<keyword evidence="2" id="KW-1133">Transmembrane helix</keyword>
<proteinExistence type="predicted"/>
<feature type="signal peptide" evidence="3">
    <location>
        <begin position="1"/>
        <end position="26"/>
    </location>
</feature>
<sequence>MLNWRKLALSSAVVLGMMTVAGTAYGSDDVYLTDNSHTASTTLDNATKVTWNSPLYTTDMDALNAKLGDADVRTEIIREAGFMINGQKAMDWHPGSISVNGQQFDGYLTFKSSRLLSVGSTARIFVKFNSVYDIQFQVLYQVSANGDQSESWYGAQGMYVGIQQGERPATPEDPEAPKPEDPETGWTTGPIDAPNFSDWTTLPSVPLQTPDTGDVTIDGNTVGGKGDTGDINIDGNTIGGKPDQGDQTIDGNTVGGKGDTGDINIDGNTEGGKADTGDISAPSTPDTGDILAPSTPDQGDQTINGDTEGGKGDTGDINIDGNTEGGKGDTGNISAPSTPDTGDILAPSTPDQGDQTINGDTEGSKGDTGDINIDGNTEGGKADTGDISAPSNPDTGDILAPSTPDQGDQTINGDTEGSKGDTGNISAPSTPDTGDILAPTEPGYGAVPAPSTPDHGQQTIDGNTEGGKPDTGDIAAPVVSGEGDTNVTNPDTPVVDDQNNTNDSNEVNTSDDSSASAVVTPGGSQTGFVTNETPGLVSAGANTTARTAVFGDDAPTFIGGYATSSQPTLSQSASNSNQARLASSSAGRDLIHDMIVSEDAKRSNALKLEQAGVGSEWFTMVAGAILGFLFAFFRRRREERDEENETR</sequence>
<evidence type="ECO:0000313" key="4">
    <source>
        <dbReference type="EMBL" id="TGE73613.1"/>
    </source>
</evidence>
<feature type="region of interest" description="Disordered" evidence="1">
    <location>
        <begin position="207"/>
        <end position="527"/>
    </location>
</feature>
<keyword evidence="3" id="KW-0732">Signal</keyword>
<feature type="compositionally biased region" description="Polar residues" evidence="1">
    <location>
        <begin position="403"/>
        <end position="432"/>
    </location>
</feature>
<feature type="compositionally biased region" description="Polar residues" evidence="1">
    <location>
        <begin position="331"/>
        <end position="340"/>
    </location>
</feature>
<evidence type="ECO:0000256" key="3">
    <source>
        <dbReference type="SAM" id="SignalP"/>
    </source>
</evidence>
<keyword evidence="2" id="KW-0812">Transmembrane</keyword>
<feature type="chain" id="PRO_5021213371" description="Gram-positive cocci surface proteins LPxTG domain-containing protein" evidence="3">
    <location>
        <begin position="27"/>
        <end position="647"/>
    </location>
</feature>